<dbReference type="AlphaFoldDB" id="A0A840NC99"/>
<feature type="domain" description="Chorismate-utilising enzyme C-terminal" evidence="1">
    <location>
        <begin position="180"/>
        <end position="424"/>
    </location>
</feature>
<dbReference type="PANTHER" id="PTHR42839:SF2">
    <property type="entry name" value="ISOCHORISMATE SYNTHASE ENTC"/>
    <property type="match status" value="1"/>
</dbReference>
<dbReference type="RefSeq" id="WP_343071155.1">
    <property type="nucleotide sequence ID" value="NZ_JACHIV010000001.1"/>
</dbReference>
<gene>
    <name evidence="2" type="ORF">BJ969_000057</name>
</gene>
<dbReference type="SUPFAM" id="SSF56322">
    <property type="entry name" value="ADC synthase"/>
    <property type="match status" value="1"/>
</dbReference>
<dbReference type="Pfam" id="PF00425">
    <property type="entry name" value="Chorismate_bind"/>
    <property type="match status" value="1"/>
</dbReference>
<dbReference type="InterPro" id="IPR015890">
    <property type="entry name" value="Chorismate_C"/>
</dbReference>
<comment type="caution">
    <text evidence="2">The sequence shown here is derived from an EMBL/GenBank/DDBJ whole genome shotgun (WGS) entry which is preliminary data.</text>
</comment>
<dbReference type="InterPro" id="IPR005801">
    <property type="entry name" value="ADC_synthase"/>
</dbReference>
<reference evidence="2 3" key="1">
    <citation type="submission" date="2020-08" db="EMBL/GenBank/DDBJ databases">
        <title>Sequencing the genomes of 1000 actinobacteria strains.</title>
        <authorList>
            <person name="Klenk H.-P."/>
        </authorList>
    </citation>
    <scope>NUCLEOTIDE SEQUENCE [LARGE SCALE GENOMIC DNA]</scope>
    <source>
        <strain evidence="2 3">DSM 45582</strain>
    </source>
</reference>
<name>A0A840NC99_9PSEU</name>
<keyword evidence="3" id="KW-1185">Reference proteome</keyword>
<evidence type="ECO:0000313" key="2">
    <source>
        <dbReference type="EMBL" id="MBB5066969.1"/>
    </source>
</evidence>
<organism evidence="2 3">
    <name type="scientific">Saccharopolyspora gloriosae</name>
    <dbReference type="NCBI Taxonomy" id="455344"/>
    <lineage>
        <taxon>Bacteria</taxon>
        <taxon>Bacillati</taxon>
        <taxon>Actinomycetota</taxon>
        <taxon>Actinomycetes</taxon>
        <taxon>Pseudonocardiales</taxon>
        <taxon>Pseudonocardiaceae</taxon>
        <taxon>Saccharopolyspora</taxon>
    </lineage>
</organism>
<proteinExistence type="predicted"/>
<accession>A0A840NC99</accession>
<evidence type="ECO:0000313" key="3">
    <source>
        <dbReference type="Proteomes" id="UP000580474"/>
    </source>
</evidence>
<dbReference type="Gene3D" id="3.60.120.10">
    <property type="entry name" value="Anthranilate synthase"/>
    <property type="match status" value="1"/>
</dbReference>
<dbReference type="GO" id="GO:0008909">
    <property type="term" value="F:isochorismate synthase activity"/>
    <property type="evidence" value="ECO:0007669"/>
    <property type="project" value="UniProtKB-EC"/>
</dbReference>
<dbReference type="PANTHER" id="PTHR42839">
    <property type="entry name" value="ISOCHORISMATE SYNTHASE ENTC"/>
    <property type="match status" value="1"/>
</dbReference>
<evidence type="ECO:0000259" key="1">
    <source>
        <dbReference type="Pfam" id="PF00425"/>
    </source>
</evidence>
<dbReference type="EC" id="5.4.4.2" evidence="2"/>
<keyword evidence="2" id="KW-0413">Isomerase</keyword>
<dbReference type="EMBL" id="JACHIV010000001">
    <property type="protein sequence ID" value="MBB5066969.1"/>
    <property type="molecule type" value="Genomic_DNA"/>
</dbReference>
<protein>
    <submittedName>
        <fullName evidence="2">Menaquinone-specific isochorismate synthase</fullName>
        <ecNumber evidence="2">5.4.4.2</ecNumber>
    </submittedName>
</protein>
<sequence>MATSPSPLTVRTVAIPEDDPRRTAALLELLPDRSPVSWVRGGEGLVGWGCAARLDTSGPERFAAADAWWHSWCERVEVHDEVRLPGTGPVAFTSFAFADRPGDSVVVVPEVVVGSRDGVRWITTVGQPSTAPRLPVGEPGAVRYDAGAVSPERYRRSVAEAVRILGPGGSGHAIGSDGEAVRKVVLAHDLLATTAEPLDARYLLGNLAARYPGCWSFAVDGLVGATPELLLERTGRRIRSRVLAGTTWPRPGVSADELASTLLGSAKDLSEHAFATESLAAELRPFCGELAVPERPEVLRLRNVLHLASHITGELHEHAASNGVAALLRLAAAVHPSAAVGGTPTPAAVSLIGRLEGMDRGRYSGPVGWVDDAGNGELGIALRCAQIEDGGSPGGAGGRARLFAGGGIVAGSDPDLEVAEAAAKMLPVREALDGLG</sequence>
<dbReference type="Proteomes" id="UP000580474">
    <property type="component" value="Unassembled WGS sequence"/>
</dbReference>